<dbReference type="InterPro" id="IPR001128">
    <property type="entry name" value="Cyt_P450"/>
</dbReference>
<dbReference type="EMBL" id="JBANRG010000020">
    <property type="protein sequence ID" value="KAK7457146.1"/>
    <property type="molecule type" value="Genomic_DNA"/>
</dbReference>
<accession>A0ABR1JGW8</accession>
<sequence length="428" mass="48800">MGGWQIVVNGAKMIEDIRKAPDEQLSSLEANSEMLQIQYTMPPATTLNPYHTDVIRTPLTRNIGARFVDMHDEVQKVISEKIPVTDDWTEIHVHSTVLDIVVRSVNRFFVGLPLCRNPDWCDLNIKFTLNVVINSLIISVFPKFMHPFVGRIFTGRKSAMKRAIRHLEPIIQERLKMQEQFGTDWPDKPNDLIQWSMDAEQYASFSQRTSVEDLCIRVLSVNQGAIHTTSAFTCALYHLAARPELAAPLREEVQTVVEREGWSKVALVQMRLLDSFLKESERLNGVGATGVWRKVLQDFTFSDGTKIPSGSLLSISSWALHRDDAIYPNGNEFNPYRFYEMRSQEGEGTKHQLVTPNPEWFLFGQGRHACPGRFFASAELKALMAHVLLNYDVKLPNDSREVPPLFKFLNNVGPNQTAKALFRKRKTD</sequence>
<dbReference type="InterPro" id="IPR002403">
    <property type="entry name" value="Cyt_P450_E_grp-IV"/>
</dbReference>
<dbReference type="PRINTS" id="PR00465">
    <property type="entry name" value="EP450IV"/>
</dbReference>
<comment type="cofactor">
    <cofactor evidence="1">
        <name>heme</name>
        <dbReference type="ChEBI" id="CHEBI:30413"/>
    </cofactor>
</comment>
<name>A0ABR1JGW8_9AGAR</name>
<keyword evidence="8" id="KW-1185">Reference proteome</keyword>
<comment type="caution">
    <text evidence="7">The sequence shown here is derived from an EMBL/GenBank/DDBJ whole genome shotgun (WGS) entry which is preliminary data.</text>
</comment>
<evidence type="ECO:0000313" key="8">
    <source>
        <dbReference type="Proteomes" id="UP001498398"/>
    </source>
</evidence>
<organism evidence="7 8">
    <name type="scientific">Marasmiellus scandens</name>
    <dbReference type="NCBI Taxonomy" id="2682957"/>
    <lineage>
        <taxon>Eukaryota</taxon>
        <taxon>Fungi</taxon>
        <taxon>Dikarya</taxon>
        <taxon>Basidiomycota</taxon>
        <taxon>Agaricomycotina</taxon>
        <taxon>Agaricomycetes</taxon>
        <taxon>Agaricomycetidae</taxon>
        <taxon>Agaricales</taxon>
        <taxon>Marasmiineae</taxon>
        <taxon>Omphalotaceae</taxon>
        <taxon>Marasmiellus</taxon>
    </lineage>
</organism>
<reference evidence="7 8" key="1">
    <citation type="submission" date="2024-01" db="EMBL/GenBank/DDBJ databases">
        <title>A draft genome for the cacao thread blight pathogen Marasmiellus scandens.</title>
        <authorList>
            <person name="Baruah I.K."/>
            <person name="Leung J."/>
            <person name="Bukari Y."/>
            <person name="Amoako-Attah I."/>
            <person name="Meinhardt L.W."/>
            <person name="Bailey B.A."/>
            <person name="Cohen S.P."/>
        </authorList>
    </citation>
    <scope>NUCLEOTIDE SEQUENCE [LARGE SCALE GENOMIC DNA]</scope>
    <source>
        <strain evidence="7 8">GH-19</strain>
    </source>
</reference>
<keyword evidence="5 6" id="KW-0408">Iron</keyword>
<gene>
    <name evidence="7" type="ORF">VKT23_010446</name>
</gene>
<evidence type="ECO:0000313" key="7">
    <source>
        <dbReference type="EMBL" id="KAK7457146.1"/>
    </source>
</evidence>
<dbReference type="CDD" id="cd11041">
    <property type="entry name" value="CYP503A1-like"/>
    <property type="match status" value="1"/>
</dbReference>
<keyword evidence="6" id="KW-0349">Heme</keyword>
<evidence type="ECO:0000256" key="2">
    <source>
        <dbReference type="ARBA" id="ARBA00010617"/>
    </source>
</evidence>
<dbReference type="SUPFAM" id="SSF48264">
    <property type="entry name" value="Cytochrome P450"/>
    <property type="match status" value="1"/>
</dbReference>
<dbReference type="Gene3D" id="1.10.630.10">
    <property type="entry name" value="Cytochrome P450"/>
    <property type="match status" value="1"/>
</dbReference>
<evidence type="ECO:0000256" key="3">
    <source>
        <dbReference type="ARBA" id="ARBA00022723"/>
    </source>
</evidence>
<evidence type="ECO:0000256" key="1">
    <source>
        <dbReference type="ARBA" id="ARBA00001971"/>
    </source>
</evidence>
<evidence type="ECO:0000256" key="4">
    <source>
        <dbReference type="ARBA" id="ARBA00023002"/>
    </source>
</evidence>
<keyword evidence="4 6" id="KW-0560">Oxidoreductase</keyword>
<dbReference type="PANTHER" id="PTHR46206">
    <property type="entry name" value="CYTOCHROME P450"/>
    <property type="match status" value="1"/>
</dbReference>
<proteinExistence type="inferred from homology"/>
<dbReference type="InterPro" id="IPR036396">
    <property type="entry name" value="Cyt_P450_sf"/>
</dbReference>
<keyword evidence="3 6" id="KW-0479">Metal-binding</keyword>
<dbReference type="Pfam" id="PF00067">
    <property type="entry name" value="p450"/>
    <property type="match status" value="1"/>
</dbReference>
<comment type="similarity">
    <text evidence="2 6">Belongs to the cytochrome P450 family.</text>
</comment>
<dbReference type="PROSITE" id="PS00086">
    <property type="entry name" value="CYTOCHROME_P450"/>
    <property type="match status" value="1"/>
</dbReference>
<evidence type="ECO:0000256" key="5">
    <source>
        <dbReference type="ARBA" id="ARBA00023004"/>
    </source>
</evidence>
<keyword evidence="6" id="KW-0503">Monooxygenase</keyword>
<protein>
    <recommendedName>
        <fullName evidence="9">Cytochrome P450</fullName>
    </recommendedName>
</protein>
<evidence type="ECO:0000256" key="6">
    <source>
        <dbReference type="RuleBase" id="RU000461"/>
    </source>
</evidence>
<evidence type="ECO:0008006" key="9">
    <source>
        <dbReference type="Google" id="ProtNLM"/>
    </source>
</evidence>
<dbReference type="Proteomes" id="UP001498398">
    <property type="component" value="Unassembled WGS sequence"/>
</dbReference>
<dbReference type="InterPro" id="IPR017972">
    <property type="entry name" value="Cyt_P450_CS"/>
</dbReference>